<name>A0A7U2FGW3_PHANO</name>
<sequence length="220" mass="25827">MKEILPRELRDMIWSFCWAESLNKYEACDNERPWRAHSVHEDTVTGVEYEESEYDIEPHRRAQALGQYPIGHLADTEYMSPNSARESAEMFYRMAPAFIETLDQRALQNYFCNDIFGLGLEPRNYVTSVVFFLHHCEFREDIDWGRPGRCLSFLRLHKESKHTIFGCRRDRLPGVVFHTSGNATTVQKLLDKAIQLFHQLNDIRATITIKSDLHRTKDFP</sequence>
<dbReference type="AlphaFoldDB" id="A0A7U2FGW3"/>
<evidence type="ECO:0000313" key="2">
    <source>
        <dbReference type="Proteomes" id="UP000663193"/>
    </source>
</evidence>
<proteinExistence type="predicted"/>
<reference evidence="2" key="1">
    <citation type="journal article" date="2021" name="BMC Genomics">
        <title>Chromosome-level genome assembly and manually-curated proteome of model necrotroph Parastagonospora nodorum Sn15 reveals a genome-wide trove of candidate effector homologs, and redundancy of virulence-related functions within an accessory chromosome.</title>
        <authorList>
            <person name="Bertazzoni S."/>
            <person name="Jones D.A.B."/>
            <person name="Phan H.T."/>
            <person name="Tan K.-C."/>
            <person name="Hane J.K."/>
        </authorList>
    </citation>
    <scope>NUCLEOTIDE SEQUENCE [LARGE SCALE GENOMIC DNA]</scope>
    <source>
        <strain evidence="2">SN15 / ATCC MYA-4574 / FGSC 10173)</strain>
    </source>
</reference>
<gene>
    <name evidence="1" type="ORF">JI435_138250</name>
</gene>
<accession>A0A7U2FGW3</accession>
<organism evidence="1 2">
    <name type="scientific">Phaeosphaeria nodorum (strain SN15 / ATCC MYA-4574 / FGSC 10173)</name>
    <name type="common">Glume blotch fungus</name>
    <name type="synonym">Parastagonospora nodorum</name>
    <dbReference type="NCBI Taxonomy" id="321614"/>
    <lineage>
        <taxon>Eukaryota</taxon>
        <taxon>Fungi</taxon>
        <taxon>Dikarya</taxon>
        <taxon>Ascomycota</taxon>
        <taxon>Pezizomycotina</taxon>
        <taxon>Dothideomycetes</taxon>
        <taxon>Pleosporomycetidae</taxon>
        <taxon>Pleosporales</taxon>
        <taxon>Pleosporineae</taxon>
        <taxon>Phaeosphaeriaceae</taxon>
        <taxon>Parastagonospora</taxon>
    </lineage>
</organism>
<dbReference type="Proteomes" id="UP000663193">
    <property type="component" value="Chromosome 16"/>
</dbReference>
<keyword evidence="2" id="KW-1185">Reference proteome</keyword>
<dbReference type="EMBL" id="CP069038">
    <property type="protein sequence ID" value="QRD03969.1"/>
    <property type="molecule type" value="Genomic_DNA"/>
</dbReference>
<evidence type="ECO:0000313" key="1">
    <source>
        <dbReference type="EMBL" id="QRD03969.1"/>
    </source>
</evidence>
<dbReference type="RefSeq" id="XP_001804027.1">
    <property type="nucleotide sequence ID" value="XM_001803975.1"/>
</dbReference>
<protein>
    <submittedName>
        <fullName evidence="1">Uncharacterized protein</fullName>
    </submittedName>
</protein>
<dbReference type="OrthoDB" id="3794622at2759"/>
<dbReference type="KEGG" id="pno:SNOG_13825"/>
<dbReference type="VEuPathDB" id="FungiDB:JI435_138250"/>